<dbReference type="STRING" id="58114.SAMN05216270_101213"/>
<dbReference type="RefSeq" id="WP_091027289.1">
    <property type="nucleotide sequence ID" value="NZ_FNAD01000001.1"/>
</dbReference>
<gene>
    <name evidence="6" type="ORF">SAMN05216270_101213</name>
</gene>
<evidence type="ECO:0000259" key="4">
    <source>
        <dbReference type="Pfam" id="PF07731"/>
    </source>
</evidence>
<dbReference type="InterPro" id="IPR002355">
    <property type="entry name" value="Cu_oxidase_Cu_BS"/>
</dbReference>
<feature type="domain" description="Plastocyanin-like" evidence="4">
    <location>
        <begin position="372"/>
        <end position="484"/>
    </location>
</feature>
<evidence type="ECO:0000259" key="5">
    <source>
        <dbReference type="Pfam" id="PF07732"/>
    </source>
</evidence>
<dbReference type="Proteomes" id="UP000198949">
    <property type="component" value="Unassembled WGS sequence"/>
</dbReference>
<protein>
    <submittedName>
        <fullName evidence="6">Multicopper oxidase with three cupredoxin domains (Includes cell division protein FtsP and spore coat protein CotA)</fullName>
    </submittedName>
</protein>
<accession>A0A1G6QZK1</accession>
<evidence type="ECO:0000313" key="7">
    <source>
        <dbReference type="Proteomes" id="UP000198949"/>
    </source>
</evidence>
<dbReference type="InterPro" id="IPR045087">
    <property type="entry name" value="Cu-oxidase_fam"/>
</dbReference>
<sequence length="502" mass="54332">MRRRKAIGLTIGIGGGALVLGGTGAFGVQLATASLDTVGKVDFDRPLAIPPLAQSTDDPSGARVFDLEIQAGRTRFTDGPATDTWGVNGTFLGPTLRARRGQEIAFAVHNGLDEATSLHWHGMRLPAVMDGGPHQEVAPGETWTPQWTVDQPAATLWYHPHPHGKTAAHLLRGLAGMFIVDDDESEGLNLPQTYGVDDVPMIVQDRKFDGDNQFDDGATLFGALGVIGDHLLVNGTVGPYFDVTTRLVRLRLLNGSAARMYHFGFGDDRPFSLIATDGGLLPEAWETDRLQLSPGERAEIVVAFEPGETVDLRSFPTDIGGVMGRLDGFADKLDVCRFRAAESLADDTEIPAAMGAAPDLDLGAVAEERSFTLGEDAINGNPMAMERIDFGVRVDTVEVWEVVNDNGFLHNFHVHDVQFQVLEVAGEEPPPHLRGWKDTVPLIPGERNRLALRFSEYTDPNVPYMFHCHVLQHEDEGMMGQFVVLGDGEEVGAVAAAAHDHG</sequence>
<keyword evidence="3" id="KW-0560">Oxidoreductase</keyword>
<dbReference type="OrthoDB" id="345021at2"/>
<dbReference type="CDD" id="cd13867">
    <property type="entry name" value="CuRO_2_CueO_FtsP"/>
    <property type="match status" value="1"/>
</dbReference>
<keyword evidence="6" id="KW-0131">Cell cycle</keyword>
<keyword evidence="2" id="KW-0479">Metal-binding</keyword>
<evidence type="ECO:0000256" key="2">
    <source>
        <dbReference type="ARBA" id="ARBA00022723"/>
    </source>
</evidence>
<dbReference type="SUPFAM" id="SSF49503">
    <property type="entry name" value="Cupredoxins"/>
    <property type="match status" value="3"/>
</dbReference>
<dbReference type="PROSITE" id="PS00080">
    <property type="entry name" value="MULTICOPPER_OXIDASE2"/>
    <property type="match status" value="1"/>
</dbReference>
<dbReference type="Pfam" id="PF07731">
    <property type="entry name" value="Cu-oxidase_2"/>
    <property type="match status" value="1"/>
</dbReference>
<comment type="similarity">
    <text evidence="1">Belongs to the multicopper oxidase family.</text>
</comment>
<dbReference type="InterPro" id="IPR011706">
    <property type="entry name" value="Cu-oxidase_C"/>
</dbReference>
<dbReference type="GO" id="GO:0016491">
    <property type="term" value="F:oxidoreductase activity"/>
    <property type="evidence" value="ECO:0007669"/>
    <property type="project" value="UniProtKB-KW"/>
</dbReference>
<proteinExistence type="inferred from homology"/>
<dbReference type="InterPro" id="IPR011707">
    <property type="entry name" value="Cu-oxidase-like_N"/>
</dbReference>
<dbReference type="GO" id="GO:0005507">
    <property type="term" value="F:copper ion binding"/>
    <property type="evidence" value="ECO:0007669"/>
    <property type="project" value="InterPro"/>
</dbReference>
<dbReference type="Gene3D" id="2.60.40.420">
    <property type="entry name" value="Cupredoxins - blue copper proteins"/>
    <property type="match status" value="3"/>
</dbReference>
<dbReference type="PANTHER" id="PTHR48267:SF1">
    <property type="entry name" value="BILIRUBIN OXIDASE"/>
    <property type="match status" value="1"/>
</dbReference>
<keyword evidence="6" id="KW-0946">Virion</keyword>
<name>A0A1G6QZK1_9ACTN</name>
<evidence type="ECO:0000256" key="3">
    <source>
        <dbReference type="ARBA" id="ARBA00023002"/>
    </source>
</evidence>
<dbReference type="Pfam" id="PF07732">
    <property type="entry name" value="Cu-oxidase_3"/>
    <property type="match status" value="1"/>
</dbReference>
<evidence type="ECO:0000313" key="6">
    <source>
        <dbReference type="EMBL" id="SDC97840.1"/>
    </source>
</evidence>
<dbReference type="PANTHER" id="PTHR48267">
    <property type="entry name" value="CUPREDOXIN SUPERFAMILY PROTEIN"/>
    <property type="match status" value="1"/>
</dbReference>
<dbReference type="InterPro" id="IPR008972">
    <property type="entry name" value="Cupredoxin"/>
</dbReference>
<dbReference type="CDD" id="cd04232">
    <property type="entry name" value="CuRO_1_CueO_FtsP"/>
    <property type="match status" value="1"/>
</dbReference>
<dbReference type="EMBL" id="FNAD01000001">
    <property type="protein sequence ID" value="SDC97840.1"/>
    <property type="molecule type" value="Genomic_DNA"/>
</dbReference>
<evidence type="ECO:0000256" key="1">
    <source>
        <dbReference type="ARBA" id="ARBA00010609"/>
    </source>
</evidence>
<keyword evidence="6" id="KW-0167">Capsid protein</keyword>
<keyword evidence="6" id="KW-0132">Cell division</keyword>
<keyword evidence="7" id="KW-1185">Reference proteome</keyword>
<dbReference type="GO" id="GO:0051301">
    <property type="term" value="P:cell division"/>
    <property type="evidence" value="ECO:0007669"/>
    <property type="project" value="UniProtKB-KW"/>
</dbReference>
<feature type="domain" description="Plastocyanin-like" evidence="5">
    <location>
        <begin position="69"/>
        <end position="184"/>
    </location>
</feature>
<reference evidence="7" key="1">
    <citation type="submission" date="2016-10" db="EMBL/GenBank/DDBJ databases">
        <authorList>
            <person name="Varghese N."/>
            <person name="Submissions S."/>
        </authorList>
    </citation>
    <scope>NUCLEOTIDE SEQUENCE [LARGE SCALE GENOMIC DNA]</scope>
    <source>
        <strain evidence="7">CGMCC 4.3516</strain>
    </source>
</reference>
<dbReference type="AlphaFoldDB" id="A0A1G6QZK1"/>
<organism evidence="6 7">
    <name type="scientific">Glycomyces harbinensis</name>
    <dbReference type="NCBI Taxonomy" id="58114"/>
    <lineage>
        <taxon>Bacteria</taxon>
        <taxon>Bacillati</taxon>
        <taxon>Actinomycetota</taxon>
        <taxon>Actinomycetes</taxon>
        <taxon>Glycomycetales</taxon>
        <taxon>Glycomycetaceae</taxon>
        <taxon>Glycomyces</taxon>
    </lineage>
</organism>
<dbReference type="CDD" id="cd13890">
    <property type="entry name" value="CuRO_3_CueO_FtsP"/>
    <property type="match status" value="1"/>
</dbReference>